<evidence type="ECO:0000256" key="1">
    <source>
        <dbReference type="SAM" id="Phobius"/>
    </source>
</evidence>
<evidence type="ECO:0000313" key="3">
    <source>
        <dbReference type="Proteomes" id="UP000235005"/>
    </source>
</evidence>
<dbReference type="EMBL" id="PKUS01000002">
    <property type="protein sequence ID" value="PLW70135.1"/>
    <property type="molecule type" value="Genomic_DNA"/>
</dbReference>
<evidence type="ECO:0000313" key="2">
    <source>
        <dbReference type="EMBL" id="PLW70135.1"/>
    </source>
</evidence>
<organism evidence="2 3">
    <name type="scientific">Pseudohalioglobus lutimaris</name>
    <dbReference type="NCBI Taxonomy" id="1737061"/>
    <lineage>
        <taxon>Bacteria</taxon>
        <taxon>Pseudomonadati</taxon>
        <taxon>Pseudomonadota</taxon>
        <taxon>Gammaproteobacteria</taxon>
        <taxon>Cellvibrionales</taxon>
        <taxon>Halieaceae</taxon>
        <taxon>Pseudohalioglobus</taxon>
    </lineage>
</organism>
<keyword evidence="1" id="KW-0472">Membrane</keyword>
<gene>
    <name evidence="2" type="ORF">C0039_02695</name>
</gene>
<dbReference type="AlphaFoldDB" id="A0A2N5X6M7"/>
<sequence length="59" mass="6557">MSKTVRIALVSALLAGTFVFTILGSQIDGDEVMITLNFWSLVCLPIIAVVGYWWIRKAK</sequence>
<proteinExistence type="predicted"/>
<comment type="caution">
    <text evidence="2">The sequence shown here is derived from an EMBL/GenBank/DDBJ whole genome shotgun (WGS) entry which is preliminary data.</text>
</comment>
<keyword evidence="1" id="KW-0812">Transmembrane</keyword>
<keyword evidence="1" id="KW-1133">Transmembrane helix</keyword>
<accession>A0A2N5X6M7</accession>
<reference evidence="2 3" key="1">
    <citation type="submission" date="2018-01" db="EMBL/GenBank/DDBJ databases">
        <title>The draft genome sequence of Halioglobus lutimaris HF004.</title>
        <authorList>
            <person name="Du Z.-J."/>
            <person name="Shi M.-J."/>
        </authorList>
    </citation>
    <scope>NUCLEOTIDE SEQUENCE [LARGE SCALE GENOMIC DNA]</scope>
    <source>
        <strain evidence="2 3">HF004</strain>
    </source>
</reference>
<feature type="transmembrane region" description="Helical" evidence="1">
    <location>
        <begin position="34"/>
        <end position="55"/>
    </location>
</feature>
<name>A0A2N5X6M7_9GAMM</name>
<dbReference type="Proteomes" id="UP000235005">
    <property type="component" value="Unassembled WGS sequence"/>
</dbReference>
<protein>
    <submittedName>
        <fullName evidence="2">Uncharacterized protein</fullName>
    </submittedName>
</protein>
<keyword evidence="3" id="KW-1185">Reference proteome</keyword>